<dbReference type="Proteomes" id="UP000198706">
    <property type="component" value="Unassembled WGS sequence"/>
</dbReference>
<proteinExistence type="predicted"/>
<sequence length="182" mass="19367">MKPAAIDLEIIPGTTYRDTVRLMQPAYAYRPITAAAGAPLRLTVPGHGLDTAWAVWARGVVGMPDLNREPRRQAPHRATVIDPDTLEINDLSATGLAPSGGELVYLLPVDLTGAGVVMTFARGSVVVLTLTLGDGLTEVGPGSIERALTPAQSALLRTGDTYVMDVQFVNGDVIRYYQGRAL</sequence>
<accession>A0A1G8V6F5</accession>
<organism evidence="1 2">
    <name type="scientific">Pseudomonas indica</name>
    <dbReference type="NCBI Taxonomy" id="137658"/>
    <lineage>
        <taxon>Bacteria</taxon>
        <taxon>Pseudomonadati</taxon>
        <taxon>Pseudomonadota</taxon>
        <taxon>Gammaproteobacteria</taxon>
        <taxon>Pseudomonadales</taxon>
        <taxon>Pseudomonadaceae</taxon>
        <taxon>Pseudomonas</taxon>
    </lineage>
</organism>
<keyword evidence="2" id="KW-1185">Reference proteome</keyword>
<dbReference type="STRING" id="137658.SAMN05216186_102114"/>
<dbReference type="AlphaFoldDB" id="A0A1G8V6F5"/>
<dbReference type="EMBL" id="FNFD01000002">
    <property type="protein sequence ID" value="SDJ61631.1"/>
    <property type="molecule type" value="Genomic_DNA"/>
</dbReference>
<dbReference type="Gene3D" id="2.40.30.180">
    <property type="entry name" value="Ubiquitin-activating enzyme E1, FCCH domain"/>
    <property type="match status" value="1"/>
</dbReference>
<evidence type="ECO:0000313" key="2">
    <source>
        <dbReference type="Proteomes" id="UP000198706"/>
    </source>
</evidence>
<reference evidence="1 2" key="1">
    <citation type="submission" date="2016-10" db="EMBL/GenBank/DDBJ databases">
        <authorList>
            <person name="de Groot N.N."/>
        </authorList>
    </citation>
    <scope>NUCLEOTIDE SEQUENCE [LARGE SCALE GENOMIC DNA]</scope>
    <source>
        <strain evidence="1 2">JCM 21544</strain>
    </source>
</reference>
<name>A0A1G8V6F5_9PSED</name>
<gene>
    <name evidence="1" type="ORF">SAMN05216186_102114</name>
</gene>
<protein>
    <submittedName>
        <fullName evidence="1">Uncharacterized protein</fullName>
    </submittedName>
</protein>
<dbReference type="RefSeq" id="WP_084336941.1">
    <property type="nucleotide sequence ID" value="NZ_FNFD01000002.1"/>
</dbReference>
<dbReference type="InterPro" id="IPR042302">
    <property type="entry name" value="E1_FCCH_sf"/>
</dbReference>
<evidence type="ECO:0000313" key="1">
    <source>
        <dbReference type="EMBL" id="SDJ61631.1"/>
    </source>
</evidence>